<evidence type="ECO:0000313" key="1">
    <source>
        <dbReference type="EMBL" id="RXI04956.1"/>
    </source>
</evidence>
<proteinExistence type="predicted"/>
<accession>A0A498KC74</accession>
<evidence type="ECO:0000313" key="2">
    <source>
        <dbReference type="Proteomes" id="UP000290289"/>
    </source>
</evidence>
<comment type="caution">
    <text evidence="1">The sequence shown here is derived from an EMBL/GenBank/DDBJ whole genome shotgun (WGS) entry which is preliminary data.</text>
</comment>
<name>A0A498KC74_MALDO</name>
<dbReference type="AlphaFoldDB" id="A0A498KC74"/>
<organism evidence="1 2">
    <name type="scientific">Malus domestica</name>
    <name type="common">Apple</name>
    <name type="synonym">Pyrus malus</name>
    <dbReference type="NCBI Taxonomy" id="3750"/>
    <lineage>
        <taxon>Eukaryota</taxon>
        <taxon>Viridiplantae</taxon>
        <taxon>Streptophyta</taxon>
        <taxon>Embryophyta</taxon>
        <taxon>Tracheophyta</taxon>
        <taxon>Spermatophyta</taxon>
        <taxon>Magnoliopsida</taxon>
        <taxon>eudicotyledons</taxon>
        <taxon>Gunneridae</taxon>
        <taxon>Pentapetalae</taxon>
        <taxon>rosids</taxon>
        <taxon>fabids</taxon>
        <taxon>Rosales</taxon>
        <taxon>Rosaceae</taxon>
        <taxon>Amygdaloideae</taxon>
        <taxon>Maleae</taxon>
        <taxon>Malus</taxon>
    </lineage>
</organism>
<dbReference type="EMBL" id="RDQH01000328">
    <property type="protein sequence ID" value="RXI04956.1"/>
    <property type="molecule type" value="Genomic_DNA"/>
</dbReference>
<dbReference type="Proteomes" id="UP000290289">
    <property type="component" value="Chromosome 2"/>
</dbReference>
<keyword evidence="2" id="KW-1185">Reference proteome</keyword>
<sequence>MVIGKVTSQGLELETSLITTIRALPPLPNDVRVLKPPYIPILILPMTRSLPEPVEVPLEANIPLLATLTRIKGGILPSLVIKPSINHTPTDFETQILPEHLLAAITPANYKETCMFFEDAMMRCHESRYELVRLMSGQRRLFSAKRSEIVILSGLPCTNQRPNAARATIASSIGGA</sequence>
<reference evidence="1 2" key="1">
    <citation type="submission" date="2018-10" db="EMBL/GenBank/DDBJ databases">
        <title>A high-quality apple genome assembly.</title>
        <authorList>
            <person name="Hu J."/>
        </authorList>
    </citation>
    <scope>NUCLEOTIDE SEQUENCE [LARGE SCALE GENOMIC DNA]</scope>
    <source>
        <strain evidence="2">cv. HFTH1</strain>
        <tissue evidence="1">Young leaf</tissue>
    </source>
</reference>
<gene>
    <name evidence="1" type="ORF">DVH24_006213</name>
</gene>
<protein>
    <submittedName>
        <fullName evidence="1">Uncharacterized protein</fullName>
    </submittedName>
</protein>